<dbReference type="PANTHER" id="PTHR30471">
    <property type="entry name" value="DNA REPAIR PROTEIN RADC"/>
    <property type="match status" value="1"/>
</dbReference>
<sequence>MNKSKEEIEFRILESKGKALLDREIMETFLSAVHERPQAQEIAKNLVNTYTGVGRILGREMDDLKVIEGVTDSSIAMIMCVKETLERVLREKLKSEPIMDLQGLVEYLNVSIGHSERECVKILYLNKRRQLIGEESYIGEMEKAPVYIKEITRKALIKNATLVIMSHNHPGGSLEPSEEDQEVTKSLAAACSTNKKTNVNHKKIFGALESVDIEQSKFVSKINSQKEIKLEDTMPFPSRNVQINYGKGLDYIYGTKPVSDQEDKNPFASALQKIKPNTEKLSWFKSSIVEAKNVNELHKVIDKVLASGARLNACNDGEWSFAEYVILGTHFHKFDKADRKKLIRKLMLSGAEFHDTLLQNKLIGEIYNELQPEVQPQIDKQLEELEEAGENAVQEGELIDVEIDNTTSYIEFSGNSKVEVAKILEANRKLGSNILKIGNDAVEVKSEKGGIRNYTDISDGSSIMLEFPTSIGKLNIILYQEADQVQVRVENKEMWAELQKRGEEIGKNCLFGGVKLKEAVERGSFTRCGIWSEKQKEVLFVEKSLDYKVGEKLKSWRLERGYTQKDLAEKIGVKYWVILQYEKGNRRVPIERLYAITEALSISITDLIPVSKSCLEDEEEILNLVREYKKINDQELRKMFCLLTKFVQVSEKSSRKSEKIKIAKSLVKAGVSVDIVAKTIGLSADECVEEKVGSIYYQIGKKIKEWRLVREYTQKDLAEKMSTTRDEISNYEQGRVATPLGKLYEIAETLSISITDLLTEEDEGSKVENELPNLIKEYKEIESQELRHALIKSLFEGIRICEEKVREIERIKVAKDLVKGGISIDTILQAVGLSIDMVLDG</sequence>
<dbReference type="InterPro" id="IPR037518">
    <property type="entry name" value="MPN"/>
</dbReference>
<keyword evidence="4" id="KW-0862">Zinc</keyword>
<dbReference type="InterPro" id="IPR025657">
    <property type="entry name" value="RadC_JAB"/>
</dbReference>
<keyword evidence="2" id="KW-0479">Metal-binding</keyword>
<accession>A0A8S4QG87</accession>
<feature type="domain" description="MPN" evidence="6">
    <location>
        <begin position="91"/>
        <end position="214"/>
    </location>
</feature>
<dbReference type="Pfam" id="PF01381">
    <property type="entry name" value="HTH_3"/>
    <property type="match status" value="1"/>
</dbReference>
<reference evidence="8" key="1">
    <citation type="submission" date="2022-03" db="EMBL/GenBank/DDBJ databases">
        <authorList>
            <person name="Lindestad O."/>
        </authorList>
    </citation>
    <scope>NUCLEOTIDE SEQUENCE</scope>
</reference>
<dbReference type="Pfam" id="PF12844">
    <property type="entry name" value="HTH_19"/>
    <property type="match status" value="1"/>
</dbReference>
<evidence type="ECO:0000259" key="6">
    <source>
        <dbReference type="PROSITE" id="PS50249"/>
    </source>
</evidence>
<evidence type="ECO:0000256" key="2">
    <source>
        <dbReference type="ARBA" id="ARBA00022723"/>
    </source>
</evidence>
<keyword evidence="5" id="KW-0482">Metalloprotease</keyword>
<evidence type="ECO:0000256" key="3">
    <source>
        <dbReference type="ARBA" id="ARBA00022801"/>
    </source>
</evidence>
<dbReference type="PROSITE" id="PS50943">
    <property type="entry name" value="HTH_CROC1"/>
    <property type="match status" value="2"/>
</dbReference>
<feature type="domain" description="HTH cro/C1-type" evidence="7">
    <location>
        <begin position="703"/>
        <end position="757"/>
    </location>
</feature>
<dbReference type="PROSITE" id="PS50249">
    <property type="entry name" value="MPN"/>
    <property type="match status" value="1"/>
</dbReference>
<dbReference type="InterPro" id="IPR001387">
    <property type="entry name" value="Cro/C1-type_HTH"/>
</dbReference>
<dbReference type="InterPro" id="IPR001405">
    <property type="entry name" value="UPF0758"/>
</dbReference>
<feature type="domain" description="HTH cro/C1-type" evidence="7">
    <location>
        <begin position="553"/>
        <end position="607"/>
    </location>
</feature>
<dbReference type="AlphaFoldDB" id="A0A8S4QG87"/>
<dbReference type="CDD" id="cd00093">
    <property type="entry name" value="HTH_XRE"/>
    <property type="match status" value="2"/>
</dbReference>
<dbReference type="GO" id="GO:0006508">
    <property type="term" value="P:proteolysis"/>
    <property type="evidence" value="ECO:0007669"/>
    <property type="project" value="UniProtKB-KW"/>
</dbReference>
<name>A0A8S4QG87_9NEOP</name>
<dbReference type="GO" id="GO:0008237">
    <property type="term" value="F:metallopeptidase activity"/>
    <property type="evidence" value="ECO:0007669"/>
    <property type="project" value="UniProtKB-KW"/>
</dbReference>
<comment type="caution">
    <text evidence="8">The sequence shown here is derived from an EMBL/GenBank/DDBJ whole genome shotgun (WGS) entry which is preliminary data.</text>
</comment>
<dbReference type="EMBL" id="CAKXAJ010007522">
    <property type="protein sequence ID" value="CAH2210411.1"/>
    <property type="molecule type" value="Genomic_DNA"/>
</dbReference>
<dbReference type="GO" id="GO:0003677">
    <property type="term" value="F:DNA binding"/>
    <property type="evidence" value="ECO:0007669"/>
    <property type="project" value="InterPro"/>
</dbReference>
<dbReference type="GO" id="GO:0046872">
    <property type="term" value="F:metal ion binding"/>
    <property type="evidence" value="ECO:0007669"/>
    <property type="project" value="UniProtKB-KW"/>
</dbReference>
<gene>
    <name evidence="8" type="primary">jg12607</name>
    <name evidence="8" type="ORF">PAEG_LOCUS2316</name>
</gene>
<organism evidence="8 9">
    <name type="scientific">Pararge aegeria aegeria</name>
    <dbReference type="NCBI Taxonomy" id="348720"/>
    <lineage>
        <taxon>Eukaryota</taxon>
        <taxon>Metazoa</taxon>
        <taxon>Ecdysozoa</taxon>
        <taxon>Arthropoda</taxon>
        <taxon>Hexapoda</taxon>
        <taxon>Insecta</taxon>
        <taxon>Pterygota</taxon>
        <taxon>Neoptera</taxon>
        <taxon>Endopterygota</taxon>
        <taxon>Lepidoptera</taxon>
        <taxon>Glossata</taxon>
        <taxon>Ditrysia</taxon>
        <taxon>Papilionoidea</taxon>
        <taxon>Nymphalidae</taxon>
        <taxon>Satyrinae</taxon>
        <taxon>Satyrini</taxon>
        <taxon>Parargina</taxon>
        <taxon>Pararge</taxon>
    </lineage>
</organism>
<dbReference type="GO" id="GO:0006357">
    <property type="term" value="P:regulation of transcription by RNA polymerase II"/>
    <property type="evidence" value="ECO:0007669"/>
    <property type="project" value="UniProtKB-ARBA"/>
</dbReference>
<evidence type="ECO:0000313" key="8">
    <source>
        <dbReference type="EMBL" id="CAH2210411.1"/>
    </source>
</evidence>
<dbReference type="SUPFAM" id="SSF47413">
    <property type="entry name" value="lambda repressor-like DNA-binding domains"/>
    <property type="match status" value="2"/>
</dbReference>
<keyword evidence="1" id="KW-0645">Protease</keyword>
<evidence type="ECO:0000256" key="1">
    <source>
        <dbReference type="ARBA" id="ARBA00022670"/>
    </source>
</evidence>
<keyword evidence="9" id="KW-1185">Reference proteome</keyword>
<evidence type="ECO:0000259" key="7">
    <source>
        <dbReference type="PROSITE" id="PS50943"/>
    </source>
</evidence>
<dbReference type="Gene3D" id="3.40.140.10">
    <property type="entry name" value="Cytidine Deaminase, domain 2"/>
    <property type="match status" value="1"/>
</dbReference>
<evidence type="ECO:0000313" key="9">
    <source>
        <dbReference type="Proteomes" id="UP000838756"/>
    </source>
</evidence>
<dbReference type="SMART" id="SM00530">
    <property type="entry name" value="HTH_XRE"/>
    <property type="match status" value="2"/>
</dbReference>
<protein>
    <submittedName>
        <fullName evidence="8">Jg12607 protein</fullName>
    </submittedName>
</protein>
<evidence type="ECO:0000256" key="4">
    <source>
        <dbReference type="ARBA" id="ARBA00022833"/>
    </source>
</evidence>
<proteinExistence type="predicted"/>
<dbReference type="Gene3D" id="1.10.260.40">
    <property type="entry name" value="lambda repressor-like DNA-binding domains"/>
    <property type="match status" value="2"/>
</dbReference>
<dbReference type="Proteomes" id="UP000838756">
    <property type="component" value="Unassembled WGS sequence"/>
</dbReference>
<dbReference type="Pfam" id="PF04002">
    <property type="entry name" value="RadC"/>
    <property type="match status" value="1"/>
</dbReference>
<evidence type="ECO:0000256" key="5">
    <source>
        <dbReference type="ARBA" id="ARBA00023049"/>
    </source>
</evidence>
<dbReference type="OrthoDB" id="7231540at2759"/>
<dbReference type="InterPro" id="IPR010982">
    <property type="entry name" value="Lambda_DNA-bd_dom_sf"/>
</dbReference>
<keyword evidence="3" id="KW-0378">Hydrolase</keyword>
<dbReference type="PANTHER" id="PTHR30471:SF3">
    <property type="entry name" value="UPF0758 PROTEIN YEES-RELATED"/>
    <property type="match status" value="1"/>
</dbReference>